<keyword evidence="2" id="KW-1185">Reference proteome</keyword>
<sequence>MTCPGGRVDAYEGVSEERLACALT</sequence>
<protein>
    <submittedName>
        <fullName evidence="1">Uncharacterized protein</fullName>
    </submittedName>
</protein>
<evidence type="ECO:0000313" key="1">
    <source>
        <dbReference type="EMBL" id="GBN48279.1"/>
    </source>
</evidence>
<evidence type="ECO:0000313" key="2">
    <source>
        <dbReference type="Proteomes" id="UP000499080"/>
    </source>
</evidence>
<gene>
    <name evidence="1" type="ORF">AVEN_168922_1</name>
</gene>
<accession>A0A4Y2PB61</accession>
<reference evidence="1 2" key="1">
    <citation type="journal article" date="2019" name="Sci. Rep.">
        <title>Orb-weaving spider Araneus ventricosus genome elucidates the spidroin gene catalogue.</title>
        <authorList>
            <person name="Kono N."/>
            <person name="Nakamura H."/>
            <person name="Ohtoshi R."/>
            <person name="Moran D.A.P."/>
            <person name="Shinohara A."/>
            <person name="Yoshida Y."/>
            <person name="Fujiwara M."/>
            <person name="Mori M."/>
            <person name="Tomita M."/>
            <person name="Arakawa K."/>
        </authorList>
    </citation>
    <scope>NUCLEOTIDE SEQUENCE [LARGE SCALE GENOMIC DNA]</scope>
</reference>
<organism evidence="1 2">
    <name type="scientific">Araneus ventricosus</name>
    <name type="common">Orbweaver spider</name>
    <name type="synonym">Epeira ventricosa</name>
    <dbReference type="NCBI Taxonomy" id="182803"/>
    <lineage>
        <taxon>Eukaryota</taxon>
        <taxon>Metazoa</taxon>
        <taxon>Ecdysozoa</taxon>
        <taxon>Arthropoda</taxon>
        <taxon>Chelicerata</taxon>
        <taxon>Arachnida</taxon>
        <taxon>Araneae</taxon>
        <taxon>Araneomorphae</taxon>
        <taxon>Entelegynae</taxon>
        <taxon>Araneoidea</taxon>
        <taxon>Araneidae</taxon>
        <taxon>Araneus</taxon>
    </lineage>
</organism>
<comment type="caution">
    <text evidence="1">The sequence shown here is derived from an EMBL/GenBank/DDBJ whole genome shotgun (WGS) entry which is preliminary data.</text>
</comment>
<dbReference type="Proteomes" id="UP000499080">
    <property type="component" value="Unassembled WGS sequence"/>
</dbReference>
<dbReference type="EMBL" id="BGPR01214066">
    <property type="protein sequence ID" value="GBN48279.1"/>
    <property type="molecule type" value="Genomic_DNA"/>
</dbReference>
<dbReference type="AlphaFoldDB" id="A0A4Y2PB61"/>
<feature type="non-terminal residue" evidence="1">
    <location>
        <position position="24"/>
    </location>
</feature>
<name>A0A4Y2PB61_ARAVE</name>
<proteinExistence type="predicted"/>